<keyword evidence="3" id="KW-1133">Transmembrane helix</keyword>
<keyword evidence="3" id="KW-0472">Membrane</keyword>
<dbReference type="SMART" id="SM00910">
    <property type="entry name" value="HIRAN"/>
    <property type="match status" value="1"/>
</dbReference>
<evidence type="ECO:0000313" key="5">
    <source>
        <dbReference type="EMBL" id="EIY96587.1"/>
    </source>
</evidence>
<evidence type="ECO:0000259" key="4">
    <source>
        <dbReference type="SMART" id="SM00910"/>
    </source>
</evidence>
<dbReference type="GO" id="GO:0003676">
    <property type="term" value="F:nucleic acid binding"/>
    <property type="evidence" value="ECO:0007669"/>
    <property type="project" value="InterPro"/>
</dbReference>
<dbReference type="Proteomes" id="UP000003879">
    <property type="component" value="Unassembled WGS sequence"/>
</dbReference>
<evidence type="ECO:0000256" key="2">
    <source>
        <dbReference type="ARBA" id="ARBA00022801"/>
    </source>
</evidence>
<evidence type="ECO:0000256" key="3">
    <source>
        <dbReference type="SAM" id="Phobius"/>
    </source>
</evidence>
<keyword evidence="3" id="KW-0812">Transmembrane</keyword>
<evidence type="ECO:0000313" key="6">
    <source>
        <dbReference type="Proteomes" id="UP000003879"/>
    </source>
</evidence>
<protein>
    <recommendedName>
        <fullName evidence="4">HIRAN domain-containing protein</fullName>
    </recommendedName>
</protein>
<proteinExistence type="predicted"/>
<sequence>MTAKFIIMVLVLAYIMVIIAISIYLIKIICTRYNQNSDQILPPPNMHSIQESASMHLVRIGQLPHPGPGYCYYELGGMRYQALTGFDIGVHEGYAKAELNNRYDKYAVGVYREGDHKLMGYVRREQNRELYEFMLNNNCIAKAKFRIWIHQGEIYGAAYIKEEWKSSLGFKSDIKI</sequence>
<accession>A0A0E2AQI0</accession>
<keyword evidence="2" id="KW-0378">Hydrolase</keyword>
<dbReference type="EMBL" id="AGXN01000012">
    <property type="protein sequence ID" value="EIY96587.1"/>
    <property type="molecule type" value="Genomic_DNA"/>
</dbReference>
<dbReference type="AlphaFoldDB" id="A0A0E2AQI0"/>
<dbReference type="PATRIC" id="fig|997883.3.peg.2582"/>
<dbReference type="InterPro" id="IPR014905">
    <property type="entry name" value="HIRAN"/>
</dbReference>
<keyword evidence="1" id="KW-0479">Metal-binding</keyword>
<comment type="caution">
    <text evidence="5">The sequence shown here is derived from an EMBL/GenBank/DDBJ whole genome shotgun (WGS) entry which is preliminary data.</text>
</comment>
<feature type="domain" description="HIRAN" evidence="4">
    <location>
        <begin position="68"/>
        <end position="168"/>
    </location>
</feature>
<feature type="transmembrane region" description="Helical" evidence="3">
    <location>
        <begin position="6"/>
        <end position="26"/>
    </location>
</feature>
<dbReference type="RefSeq" id="WP_005793922.1">
    <property type="nucleotide sequence ID" value="NZ_JH724215.1"/>
</dbReference>
<dbReference type="GO" id="GO:0016818">
    <property type="term" value="F:hydrolase activity, acting on acid anhydrides, in phosphorus-containing anhydrides"/>
    <property type="evidence" value="ECO:0007669"/>
    <property type="project" value="InterPro"/>
</dbReference>
<name>A0A0E2AQI0_BACFG</name>
<dbReference type="Pfam" id="PF08797">
    <property type="entry name" value="HIRAN"/>
    <property type="match status" value="1"/>
</dbReference>
<dbReference type="GO" id="GO:0008270">
    <property type="term" value="F:zinc ion binding"/>
    <property type="evidence" value="ECO:0007669"/>
    <property type="project" value="InterPro"/>
</dbReference>
<dbReference type="HOGENOM" id="CLU_1522246_0_0_10"/>
<gene>
    <name evidence="5" type="ORF">HMPREF1056_02475</name>
</gene>
<dbReference type="Gene3D" id="3.30.70.2330">
    <property type="match status" value="1"/>
</dbReference>
<evidence type="ECO:0000256" key="1">
    <source>
        <dbReference type="ARBA" id="ARBA00022723"/>
    </source>
</evidence>
<organism evidence="5 6">
    <name type="scientific">Bacteroides fragilis CL07T12C05</name>
    <dbReference type="NCBI Taxonomy" id="997883"/>
    <lineage>
        <taxon>Bacteria</taxon>
        <taxon>Pseudomonadati</taxon>
        <taxon>Bacteroidota</taxon>
        <taxon>Bacteroidia</taxon>
        <taxon>Bacteroidales</taxon>
        <taxon>Bacteroidaceae</taxon>
        <taxon>Bacteroides</taxon>
    </lineage>
</organism>
<dbReference type="GeneID" id="60366360"/>
<reference evidence="5 6" key="1">
    <citation type="submission" date="2012-02" db="EMBL/GenBank/DDBJ databases">
        <title>The Genome Sequence of Bacteroides fragilis CL07T12C05.</title>
        <authorList>
            <consortium name="The Broad Institute Genome Sequencing Platform"/>
            <person name="Earl A."/>
            <person name="Ward D."/>
            <person name="Feldgarden M."/>
            <person name="Gevers D."/>
            <person name="Zitomersky N.L."/>
            <person name="Coyne M.J."/>
            <person name="Comstock L.E."/>
            <person name="Young S.K."/>
            <person name="Zeng Q."/>
            <person name="Gargeya S."/>
            <person name="Fitzgerald M."/>
            <person name="Haas B."/>
            <person name="Abouelleil A."/>
            <person name="Alvarado L."/>
            <person name="Arachchi H.M."/>
            <person name="Berlin A."/>
            <person name="Chapman S.B."/>
            <person name="Gearin G."/>
            <person name="Goldberg J."/>
            <person name="Griggs A."/>
            <person name="Gujja S."/>
            <person name="Hansen M."/>
            <person name="Heiman D."/>
            <person name="Howarth C."/>
            <person name="Larimer J."/>
            <person name="Lui A."/>
            <person name="MacDonald P.J.P."/>
            <person name="McCowen C."/>
            <person name="Montmayeur A."/>
            <person name="Murphy C."/>
            <person name="Neiman D."/>
            <person name="Pearson M."/>
            <person name="Priest M."/>
            <person name="Roberts A."/>
            <person name="Saif S."/>
            <person name="Shea T."/>
            <person name="Sisk P."/>
            <person name="Stolte C."/>
            <person name="Sykes S."/>
            <person name="Wortman J."/>
            <person name="Nusbaum C."/>
            <person name="Birren B."/>
        </authorList>
    </citation>
    <scope>NUCLEOTIDE SEQUENCE [LARGE SCALE GENOMIC DNA]</scope>
    <source>
        <strain evidence="5 6">CL07T12C05</strain>
    </source>
</reference>